<dbReference type="EMBL" id="NQKQ01000029">
    <property type="protein sequence ID" value="PAA06940.1"/>
    <property type="molecule type" value="Genomic_DNA"/>
</dbReference>
<gene>
    <name evidence="1" type="ORF">CJU81_20350</name>
</gene>
<dbReference type="AlphaFoldDB" id="A0A267A2X5"/>
<protein>
    <submittedName>
        <fullName evidence="1">Integrase</fullName>
    </submittedName>
</protein>
<name>A0A267A2X5_PSEFR</name>
<evidence type="ECO:0000313" key="1">
    <source>
        <dbReference type="EMBL" id="PAA06940.1"/>
    </source>
</evidence>
<proteinExistence type="predicted"/>
<accession>A0A267A2X5</accession>
<reference evidence="1 2" key="1">
    <citation type="submission" date="2017-08" db="EMBL/GenBank/DDBJ databases">
        <title>Genomic and metabolic characterisation of spoilage-associated Pseudomonas species.</title>
        <authorList>
            <person name="Stanborough T."/>
            <person name="Fegan N."/>
            <person name="Powell S.M."/>
            <person name="Singh T."/>
            <person name="Tamplin M.L."/>
            <person name="Chandry P.S."/>
        </authorList>
    </citation>
    <scope>NUCLEOTIDE SEQUENCE [LARGE SCALE GENOMIC DNA]</scope>
    <source>
        <strain evidence="1 2">F1801</strain>
    </source>
</reference>
<sequence>MAGMNPAFIANQLGHSVQMLLSIYARWLNSSMDWSELGKLENSMIGTKLVRPDEVPL</sequence>
<dbReference type="Proteomes" id="UP000215861">
    <property type="component" value="Unassembled WGS sequence"/>
</dbReference>
<comment type="caution">
    <text evidence="1">The sequence shown here is derived from an EMBL/GenBank/DDBJ whole genome shotgun (WGS) entry which is preliminary data.</text>
</comment>
<dbReference type="OrthoDB" id="5391994at2"/>
<evidence type="ECO:0000313" key="2">
    <source>
        <dbReference type="Proteomes" id="UP000215861"/>
    </source>
</evidence>
<organism evidence="1 2">
    <name type="scientific">Pseudomonas fragi</name>
    <dbReference type="NCBI Taxonomy" id="296"/>
    <lineage>
        <taxon>Bacteria</taxon>
        <taxon>Pseudomonadati</taxon>
        <taxon>Pseudomonadota</taxon>
        <taxon>Gammaproteobacteria</taxon>
        <taxon>Pseudomonadales</taxon>
        <taxon>Pseudomonadaceae</taxon>
        <taxon>Pseudomonas</taxon>
    </lineage>
</organism>